<dbReference type="Pfam" id="PF04194">
    <property type="entry name" value="PDCD2_C"/>
    <property type="match status" value="1"/>
</dbReference>
<dbReference type="GO" id="GO:0005634">
    <property type="term" value="C:nucleus"/>
    <property type="evidence" value="ECO:0007669"/>
    <property type="project" value="TreeGrafter"/>
</dbReference>
<keyword evidence="6" id="KW-1133">Transmembrane helix</keyword>
<feature type="compositionally biased region" description="Basic and acidic residues" evidence="5">
    <location>
        <begin position="256"/>
        <end position="267"/>
    </location>
</feature>
<evidence type="ECO:0000256" key="5">
    <source>
        <dbReference type="SAM" id="MobiDB-lite"/>
    </source>
</evidence>
<reference evidence="8 9" key="2">
    <citation type="submission" date="2018-10" db="EMBL/GenBank/DDBJ databases">
        <authorList>
            <consortium name="Pathogen Informatics"/>
        </authorList>
    </citation>
    <scope>NUCLEOTIDE SEQUENCE [LARGE SCALE GENOMIC DNA]</scope>
</reference>
<sequence>MDQFIPNFRDKTVQTAVWHLVVYSLTILAVPLGSMFLLKKYFFENLPIYLGFTSYVSPEMRYSLRSHYFPLGKVGGFPSWLNPVALPTSDMLLCRVCSKPMVFLIQVYATSPLDPDYCFHRTLFFFICKDPKCCQANDASNIRAFRCQLPRRNPFYAFEALNLDVGDIPNPYAQPSYPHLCIVCGCLATKKCGRCESAWYIISLNSNLHSVSFANFRYCSKDHQALDWKSFHKKICNKDNLQSTNVTGTNNNVTEDSIKESPHSHEAADASVLNNHDGPDNAFLFGEHGIEMEVVYSAHGAIEDDSDVSDDEEPDENQMEEFEKYLEKHQEMGTENYPGLEEAEETLMRDSTFKNEIPLQIIASNPEQILRYDKGGQPLLATDHSPTPEAVPNCALCGSPRQYEMQLMPHLLSVIGVDSVGESIDWATLLLFTCSQNCRVLDDGYAEEYVFKQDFR</sequence>
<keyword evidence="6" id="KW-0812">Transmembrane</keyword>
<reference evidence="10" key="1">
    <citation type="submission" date="2017-02" db="UniProtKB">
        <authorList>
            <consortium name="WormBaseParasite"/>
        </authorList>
    </citation>
    <scope>IDENTIFICATION</scope>
</reference>
<feature type="domain" description="MYND-type" evidence="7">
    <location>
        <begin position="181"/>
        <end position="236"/>
    </location>
</feature>
<keyword evidence="3" id="KW-0862">Zinc</keyword>
<dbReference type="SUPFAM" id="SSF144232">
    <property type="entry name" value="HIT/MYND zinc finger-like"/>
    <property type="match status" value="1"/>
</dbReference>
<dbReference type="InterPro" id="IPR007320">
    <property type="entry name" value="PDCD2_C"/>
</dbReference>
<evidence type="ECO:0000256" key="4">
    <source>
        <dbReference type="PROSITE-ProRule" id="PRU00134"/>
    </source>
</evidence>
<dbReference type="PANTHER" id="PTHR12298:SF4">
    <property type="entry name" value="PROGRAMMED CELL DEATH PROTEIN 2"/>
    <property type="match status" value="1"/>
</dbReference>
<keyword evidence="2 4" id="KW-0863">Zinc-finger</keyword>
<dbReference type="InterPro" id="IPR002893">
    <property type="entry name" value="Znf_MYND"/>
</dbReference>
<dbReference type="Gene3D" id="6.10.140.2220">
    <property type="match status" value="1"/>
</dbReference>
<dbReference type="PANTHER" id="PTHR12298">
    <property type="entry name" value="PCDC2 PROGRAMMED CELL DEATH PROTEIN 2 -RELATED"/>
    <property type="match status" value="1"/>
</dbReference>
<keyword evidence="9" id="KW-1185">Reference proteome</keyword>
<evidence type="ECO:0000256" key="3">
    <source>
        <dbReference type="ARBA" id="ARBA00022833"/>
    </source>
</evidence>
<dbReference type="GO" id="GO:0008270">
    <property type="term" value="F:zinc ion binding"/>
    <property type="evidence" value="ECO:0007669"/>
    <property type="project" value="UniProtKB-KW"/>
</dbReference>
<dbReference type="PROSITE" id="PS50865">
    <property type="entry name" value="ZF_MYND_2"/>
    <property type="match status" value="1"/>
</dbReference>
<evidence type="ECO:0000313" key="10">
    <source>
        <dbReference type="WBParaSite" id="EVEC_0000161801-mRNA-1"/>
    </source>
</evidence>
<evidence type="ECO:0000256" key="2">
    <source>
        <dbReference type="ARBA" id="ARBA00022771"/>
    </source>
</evidence>
<feature type="compositionally biased region" description="Low complexity" evidence="5">
    <location>
        <begin position="245"/>
        <end position="254"/>
    </location>
</feature>
<evidence type="ECO:0000313" key="9">
    <source>
        <dbReference type="Proteomes" id="UP000274131"/>
    </source>
</evidence>
<proteinExistence type="predicted"/>
<protein>
    <submittedName>
        <fullName evidence="10">MYND-type domain-containing protein</fullName>
    </submittedName>
</protein>
<evidence type="ECO:0000259" key="7">
    <source>
        <dbReference type="PROSITE" id="PS50865"/>
    </source>
</evidence>
<dbReference type="STRING" id="51028.A0A0N4UVX7"/>
<dbReference type="GO" id="GO:0005737">
    <property type="term" value="C:cytoplasm"/>
    <property type="evidence" value="ECO:0007669"/>
    <property type="project" value="InterPro"/>
</dbReference>
<feature type="region of interest" description="Disordered" evidence="5">
    <location>
        <begin position="245"/>
        <end position="267"/>
    </location>
</feature>
<evidence type="ECO:0000256" key="6">
    <source>
        <dbReference type="SAM" id="Phobius"/>
    </source>
</evidence>
<evidence type="ECO:0000313" key="8">
    <source>
        <dbReference type="EMBL" id="VDD86183.1"/>
    </source>
</evidence>
<accession>A0A0N4UVX7</accession>
<gene>
    <name evidence="8" type="ORF">EVEC_LOCUS1326</name>
</gene>
<dbReference type="OrthoDB" id="443682at2759"/>
<feature type="transmembrane region" description="Helical" evidence="6">
    <location>
        <begin position="16"/>
        <end position="38"/>
    </location>
</feature>
<keyword evidence="6" id="KW-0472">Membrane</keyword>
<evidence type="ECO:0000256" key="1">
    <source>
        <dbReference type="ARBA" id="ARBA00022723"/>
    </source>
</evidence>
<organism evidence="10">
    <name type="scientific">Enterobius vermicularis</name>
    <name type="common">Human pinworm</name>
    <dbReference type="NCBI Taxonomy" id="51028"/>
    <lineage>
        <taxon>Eukaryota</taxon>
        <taxon>Metazoa</taxon>
        <taxon>Ecdysozoa</taxon>
        <taxon>Nematoda</taxon>
        <taxon>Chromadorea</taxon>
        <taxon>Rhabditida</taxon>
        <taxon>Spirurina</taxon>
        <taxon>Oxyuridomorpha</taxon>
        <taxon>Oxyuroidea</taxon>
        <taxon>Oxyuridae</taxon>
        <taxon>Enterobius</taxon>
    </lineage>
</organism>
<dbReference type="AlphaFoldDB" id="A0A0N4UVX7"/>
<dbReference type="WBParaSite" id="EVEC_0000161801-mRNA-1">
    <property type="protein sequence ID" value="EVEC_0000161801-mRNA-1"/>
    <property type="gene ID" value="EVEC_0000161801"/>
</dbReference>
<keyword evidence="1" id="KW-0479">Metal-binding</keyword>
<dbReference type="EMBL" id="UXUI01007198">
    <property type="protein sequence ID" value="VDD86183.1"/>
    <property type="molecule type" value="Genomic_DNA"/>
</dbReference>
<dbReference type="Proteomes" id="UP000274131">
    <property type="component" value="Unassembled WGS sequence"/>
</dbReference>
<name>A0A0N4UVX7_ENTVE</name>
<dbReference type="Pfam" id="PF01753">
    <property type="entry name" value="zf-MYND"/>
    <property type="match status" value="1"/>
</dbReference>